<name>A0ABV2KYI8_9BACI</name>
<evidence type="ECO:0000313" key="2">
    <source>
        <dbReference type="Proteomes" id="UP001549167"/>
    </source>
</evidence>
<gene>
    <name evidence="1" type="ORF">ABID56_002308</name>
</gene>
<dbReference type="Pfam" id="PF09148">
    <property type="entry name" value="DUF1934"/>
    <property type="match status" value="1"/>
</dbReference>
<dbReference type="Proteomes" id="UP001549167">
    <property type="component" value="Unassembled WGS sequence"/>
</dbReference>
<sequence length="146" mass="17104">MTNKALTVDITIDTDIKDPNGENESIRREEKGSYVQRGGLHLLKYDEEMEDVGTVKNTVIITDDKITLKREGVVKMHQVFRIGQRTETVYRHPYGHFRMETNTNRMEYMKGTENRSGKIRLEYEVALNDDEPREHVLQIDFQEEDA</sequence>
<keyword evidence="2" id="KW-1185">Reference proteome</keyword>
<dbReference type="InterPro" id="IPR015231">
    <property type="entry name" value="DUF1934"/>
</dbReference>
<dbReference type="Gene3D" id="2.40.128.20">
    <property type="match status" value="1"/>
</dbReference>
<accession>A0ABV2KYI8</accession>
<organism evidence="1 2">
    <name type="scientific">Alkalibacillus flavidus</name>
    <dbReference type="NCBI Taxonomy" id="546021"/>
    <lineage>
        <taxon>Bacteria</taxon>
        <taxon>Bacillati</taxon>
        <taxon>Bacillota</taxon>
        <taxon>Bacilli</taxon>
        <taxon>Bacillales</taxon>
        <taxon>Bacillaceae</taxon>
        <taxon>Alkalibacillus</taxon>
    </lineage>
</organism>
<reference evidence="1 2" key="1">
    <citation type="submission" date="2024-06" db="EMBL/GenBank/DDBJ databases">
        <title>Genomic Encyclopedia of Type Strains, Phase IV (KMG-IV): sequencing the most valuable type-strain genomes for metagenomic binning, comparative biology and taxonomic classification.</title>
        <authorList>
            <person name="Goeker M."/>
        </authorList>
    </citation>
    <scope>NUCLEOTIDE SEQUENCE [LARGE SCALE GENOMIC DNA]</scope>
    <source>
        <strain evidence="1 2">DSM 23520</strain>
    </source>
</reference>
<proteinExistence type="predicted"/>
<comment type="caution">
    <text evidence="1">The sequence shown here is derived from an EMBL/GenBank/DDBJ whole genome shotgun (WGS) entry which is preliminary data.</text>
</comment>
<dbReference type="EMBL" id="JBEPMX010000013">
    <property type="protein sequence ID" value="MET3684182.1"/>
    <property type="molecule type" value="Genomic_DNA"/>
</dbReference>
<protein>
    <submittedName>
        <fullName evidence="1">Uncharacterized beta-barrel protein YwiB (DUF1934 family)</fullName>
    </submittedName>
</protein>
<dbReference type="InterPro" id="IPR012674">
    <property type="entry name" value="Calycin"/>
</dbReference>
<dbReference type="RefSeq" id="WP_354221284.1">
    <property type="nucleotide sequence ID" value="NZ_JBEPMX010000013.1"/>
</dbReference>
<dbReference type="SUPFAM" id="SSF50814">
    <property type="entry name" value="Lipocalins"/>
    <property type="match status" value="1"/>
</dbReference>
<evidence type="ECO:0000313" key="1">
    <source>
        <dbReference type="EMBL" id="MET3684182.1"/>
    </source>
</evidence>